<protein>
    <submittedName>
        <fullName evidence="3">Biotin synthase</fullName>
    </submittedName>
</protein>
<dbReference type="SUPFAM" id="SSF53335">
    <property type="entry name" value="S-adenosyl-L-methionine-dependent methyltransferases"/>
    <property type="match status" value="1"/>
</dbReference>
<dbReference type="AlphaFoldDB" id="A0A857JF71"/>
<reference evidence="3 4" key="1">
    <citation type="submission" date="2020-01" db="EMBL/GenBank/DDBJ databases">
        <title>Genome sequencing of strain KACC 21265.</title>
        <authorList>
            <person name="Heo J."/>
            <person name="Kim S.-J."/>
            <person name="Kim J.-S."/>
            <person name="Hong S.-B."/>
            <person name="Kwon S.-W."/>
        </authorList>
    </citation>
    <scope>NUCLEOTIDE SEQUENCE [LARGE SCALE GENOMIC DNA]</scope>
    <source>
        <strain evidence="3 4">KACC 21265</strain>
    </source>
</reference>
<name>A0A857JF71_9BURK</name>
<organism evidence="3 4">
    <name type="scientific">Xylophilus rhododendri</name>
    <dbReference type="NCBI Taxonomy" id="2697032"/>
    <lineage>
        <taxon>Bacteria</taxon>
        <taxon>Pseudomonadati</taxon>
        <taxon>Pseudomonadota</taxon>
        <taxon>Betaproteobacteria</taxon>
        <taxon>Burkholderiales</taxon>
        <taxon>Xylophilus</taxon>
    </lineage>
</organism>
<evidence type="ECO:0000313" key="3">
    <source>
        <dbReference type="EMBL" id="QHJ01583.1"/>
    </source>
</evidence>
<gene>
    <name evidence="3" type="ORF">GT347_16295</name>
</gene>
<sequence length="299" mass="33645">MAAPAARHWQDLPPLGAPASPWLHEEVARRMAQRLEWIVTRPKRWAHWFALRGGLEGHALVQQRYADAGFDVVEATPERAAAARAALEAPWWSPRRWGVGASAPRFLAATEALPAQRSVDMLWANMALHAAADPQALIAQWQQALAVDGFLMFSCFGPDTLRELHRVYAELGWPPAGHAFTDMHDWGDMLVHAGFAEPVMDMERIVLTYDSPERLLAELREIGRNLHPGRFPALRGRRFRERLLQVLAERLASPAEDGRLVLTFEIVYGHAFKPLPKARLAAESAVGLEDMRRMLRGKR</sequence>
<keyword evidence="4" id="KW-1185">Reference proteome</keyword>
<dbReference type="Proteomes" id="UP000464787">
    <property type="component" value="Chromosome"/>
</dbReference>
<dbReference type="InterPro" id="IPR029063">
    <property type="entry name" value="SAM-dependent_MTases_sf"/>
</dbReference>
<dbReference type="PANTHER" id="PTHR13090:SF1">
    <property type="entry name" value="ARGININE-HYDROXYLASE NDUFAF5, MITOCHONDRIAL"/>
    <property type="match status" value="1"/>
</dbReference>
<evidence type="ECO:0000256" key="2">
    <source>
        <dbReference type="ARBA" id="ARBA00022679"/>
    </source>
</evidence>
<dbReference type="PANTHER" id="PTHR13090">
    <property type="entry name" value="ARGININE-HYDROXYLASE NDUFAF5, MITOCHONDRIAL"/>
    <property type="match status" value="1"/>
</dbReference>
<accession>A0A857JF71</accession>
<evidence type="ECO:0000256" key="1">
    <source>
        <dbReference type="ARBA" id="ARBA00022603"/>
    </source>
</evidence>
<keyword evidence="1" id="KW-0489">Methyltransferase</keyword>
<dbReference type="GO" id="GO:0008168">
    <property type="term" value="F:methyltransferase activity"/>
    <property type="evidence" value="ECO:0007669"/>
    <property type="project" value="UniProtKB-KW"/>
</dbReference>
<proteinExistence type="predicted"/>
<dbReference type="Gene3D" id="3.40.50.150">
    <property type="entry name" value="Vaccinia Virus protein VP39"/>
    <property type="match status" value="1"/>
</dbReference>
<evidence type="ECO:0000313" key="4">
    <source>
        <dbReference type="Proteomes" id="UP000464787"/>
    </source>
</evidence>
<dbReference type="InterPro" id="IPR050602">
    <property type="entry name" value="Malonyl-ACP_OMT"/>
</dbReference>
<dbReference type="GO" id="GO:0032259">
    <property type="term" value="P:methylation"/>
    <property type="evidence" value="ECO:0007669"/>
    <property type="project" value="UniProtKB-KW"/>
</dbReference>
<dbReference type="EMBL" id="CP047650">
    <property type="protein sequence ID" value="QHJ01583.1"/>
    <property type="molecule type" value="Genomic_DNA"/>
</dbReference>
<keyword evidence="2" id="KW-0808">Transferase</keyword>
<dbReference type="KEGG" id="xyk:GT347_16295"/>